<dbReference type="GeneID" id="95509531"/>
<proteinExistence type="predicted"/>
<dbReference type="EMBL" id="FNTD01000003">
    <property type="protein sequence ID" value="SEB31932.1"/>
    <property type="molecule type" value="Genomic_DNA"/>
</dbReference>
<accession>A0A1H4IF83</accession>
<dbReference type="STRING" id="67331.SAMN04490357_0227"/>
<dbReference type="RefSeq" id="WP_074990075.1">
    <property type="nucleotide sequence ID" value="NZ_FNTD01000003.1"/>
</dbReference>
<reference evidence="2 3" key="1">
    <citation type="submission" date="2016-10" db="EMBL/GenBank/DDBJ databases">
        <authorList>
            <person name="de Groot N.N."/>
        </authorList>
    </citation>
    <scope>NUCLEOTIDE SEQUENCE [LARGE SCALE GENOMIC DNA]</scope>
    <source>
        <strain evidence="2 3">DSM 40306</strain>
    </source>
</reference>
<evidence type="ECO:0000313" key="3">
    <source>
        <dbReference type="Proteomes" id="UP000182375"/>
    </source>
</evidence>
<evidence type="ECO:0000256" key="1">
    <source>
        <dbReference type="SAM" id="MobiDB-lite"/>
    </source>
</evidence>
<sequence length="95" mass="10779">MTRPGRTTKEKPPFEPGLIPVPGALLEWRDSQHFDRWQDRPCVLCDKPTPMRSHSGEPVHKACAEDWIAANPAEARLGRFASDIQAKRQHDDDHA</sequence>
<dbReference type="Proteomes" id="UP000182375">
    <property type="component" value="Unassembled WGS sequence"/>
</dbReference>
<protein>
    <submittedName>
        <fullName evidence="2">Uncharacterized protein</fullName>
    </submittedName>
</protein>
<organism evidence="2 3">
    <name type="scientific">Streptomyces misionensis</name>
    <dbReference type="NCBI Taxonomy" id="67331"/>
    <lineage>
        <taxon>Bacteria</taxon>
        <taxon>Bacillati</taxon>
        <taxon>Actinomycetota</taxon>
        <taxon>Actinomycetes</taxon>
        <taxon>Kitasatosporales</taxon>
        <taxon>Streptomycetaceae</taxon>
        <taxon>Streptomyces</taxon>
    </lineage>
</organism>
<evidence type="ECO:0000313" key="2">
    <source>
        <dbReference type="EMBL" id="SEB31932.1"/>
    </source>
</evidence>
<feature type="region of interest" description="Disordered" evidence="1">
    <location>
        <begin position="1"/>
        <end position="20"/>
    </location>
</feature>
<dbReference type="AlphaFoldDB" id="A0A1H4IF83"/>
<gene>
    <name evidence="2" type="ORF">SAMN04490357_0227</name>
</gene>
<name>A0A1H4IF83_9ACTN</name>